<evidence type="ECO:0000313" key="8">
    <source>
        <dbReference type="EMBL" id="MDP9862599.1"/>
    </source>
</evidence>
<evidence type="ECO:0000256" key="1">
    <source>
        <dbReference type="ARBA" id="ARBA00004141"/>
    </source>
</evidence>
<dbReference type="InterPro" id="IPR001204">
    <property type="entry name" value="Phos_transporter"/>
</dbReference>
<protein>
    <recommendedName>
        <fullName evidence="6">Phosphate transporter</fullName>
    </recommendedName>
</protein>
<organism evidence="8 9">
    <name type="scientific">Streptosporangium brasiliense</name>
    <dbReference type="NCBI Taxonomy" id="47480"/>
    <lineage>
        <taxon>Bacteria</taxon>
        <taxon>Bacillati</taxon>
        <taxon>Actinomycetota</taxon>
        <taxon>Actinomycetes</taxon>
        <taxon>Streptosporangiales</taxon>
        <taxon>Streptosporangiaceae</taxon>
        <taxon>Streptosporangium</taxon>
    </lineage>
</organism>
<evidence type="ECO:0000256" key="6">
    <source>
        <dbReference type="RuleBase" id="RU363058"/>
    </source>
</evidence>
<dbReference type="EMBL" id="JAUSRB010000002">
    <property type="protein sequence ID" value="MDP9862599.1"/>
    <property type="molecule type" value="Genomic_DNA"/>
</dbReference>
<sequence length="415" mass="42482">MDVGPLLLAVVVTTALVFAFTNGFHDTANAMATSIATRALRPHLAVALSAVLNFVGALLSLKVAATIAERIVSSDAITMTVVFAGLTGGLVWNLVTWYLGLPSSSSHALIGGVVGATLVSAGSSAVHSAGIVSEILVPAVLSPLAAILTAAVGTYLVHRTTRKVPPRIRSRGFRIGQVGSASLVSLAHGTNDAQNAMGVIMLALLADGAIGDGATVPTWVILSSATAMALGTYVGGWRIIRTVGKGLTDINSPQGFAAEASSAAMILAASNFGFPLSTTHVCCGSILGSGVGRRVARIRWGTAARIAAVWLLTLPVSALVGAVAWEGAQAIGGFPGVAVMFLVVMAFALAIYVAADMQPVNASNVNATWTEDGTPPACLKEPTPDERAQEWAERRAQAEKQAAAEEAAVRKEPTS</sequence>
<dbReference type="PANTHER" id="PTHR11101">
    <property type="entry name" value="PHOSPHATE TRANSPORTER"/>
    <property type="match status" value="1"/>
</dbReference>
<accession>A0ABT9R057</accession>
<feature type="transmembrane region" description="Helical" evidence="6">
    <location>
        <begin position="303"/>
        <end position="325"/>
    </location>
</feature>
<feature type="compositionally biased region" description="Basic and acidic residues" evidence="7">
    <location>
        <begin position="382"/>
        <end position="398"/>
    </location>
</feature>
<gene>
    <name evidence="8" type="ORF">J2S55_001865</name>
</gene>
<feature type="transmembrane region" description="Helical" evidence="6">
    <location>
        <begin position="135"/>
        <end position="157"/>
    </location>
</feature>
<comment type="caution">
    <text evidence="8">The sequence shown here is derived from an EMBL/GenBank/DDBJ whole genome shotgun (WGS) entry which is preliminary data.</text>
</comment>
<dbReference type="Proteomes" id="UP001230426">
    <property type="component" value="Unassembled WGS sequence"/>
</dbReference>
<keyword evidence="4 6" id="KW-1133">Transmembrane helix</keyword>
<evidence type="ECO:0000313" key="9">
    <source>
        <dbReference type="Proteomes" id="UP001230426"/>
    </source>
</evidence>
<proteinExistence type="inferred from homology"/>
<comment type="subcellular location">
    <subcellularLocation>
        <location evidence="1 6">Membrane</location>
        <topology evidence="1 6">Multi-pass membrane protein</topology>
    </subcellularLocation>
</comment>
<feature type="transmembrane region" description="Helical" evidence="6">
    <location>
        <begin position="108"/>
        <end position="129"/>
    </location>
</feature>
<evidence type="ECO:0000256" key="2">
    <source>
        <dbReference type="ARBA" id="ARBA00022448"/>
    </source>
</evidence>
<keyword evidence="5 6" id="KW-0472">Membrane</keyword>
<evidence type="ECO:0000256" key="5">
    <source>
        <dbReference type="ARBA" id="ARBA00023136"/>
    </source>
</evidence>
<comment type="similarity">
    <text evidence="6">Belongs to the inorganic phosphate transporter (PiT) (TC 2.A.20) family.</text>
</comment>
<keyword evidence="9" id="KW-1185">Reference proteome</keyword>
<feature type="region of interest" description="Disordered" evidence="7">
    <location>
        <begin position="371"/>
        <end position="415"/>
    </location>
</feature>
<evidence type="ECO:0000256" key="3">
    <source>
        <dbReference type="ARBA" id="ARBA00022692"/>
    </source>
</evidence>
<keyword evidence="6" id="KW-0592">Phosphate transport</keyword>
<feature type="transmembrane region" description="Helical" evidence="6">
    <location>
        <begin position="77"/>
        <end position="101"/>
    </location>
</feature>
<feature type="transmembrane region" description="Helical" evidence="6">
    <location>
        <begin position="44"/>
        <end position="65"/>
    </location>
</feature>
<keyword evidence="2 6" id="KW-0813">Transport</keyword>
<dbReference type="PANTHER" id="PTHR11101:SF54">
    <property type="entry name" value="LOW-AFFINITY INORGANIC PHOSPHATE TRANSPORTER-RELATED"/>
    <property type="match status" value="1"/>
</dbReference>
<feature type="transmembrane region" description="Helical" evidence="6">
    <location>
        <begin position="6"/>
        <end position="24"/>
    </location>
</feature>
<dbReference type="Pfam" id="PF01384">
    <property type="entry name" value="PHO4"/>
    <property type="match status" value="1"/>
</dbReference>
<name>A0ABT9R057_9ACTN</name>
<reference evidence="8 9" key="1">
    <citation type="submission" date="2023-07" db="EMBL/GenBank/DDBJ databases">
        <title>Sequencing the genomes of 1000 actinobacteria strains.</title>
        <authorList>
            <person name="Klenk H.-P."/>
        </authorList>
    </citation>
    <scope>NUCLEOTIDE SEQUENCE [LARGE SCALE GENOMIC DNA]</scope>
    <source>
        <strain evidence="8 9">DSM 44109</strain>
    </source>
</reference>
<keyword evidence="3 6" id="KW-0812">Transmembrane</keyword>
<feature type="transmembrane region" description="Helical" evidence="6">
    <location>
        <begin position="331"/>
        <end position="355"/>
    </location>
</feature>
<evidence type="ECO:0000256" key="7">
    <source>
        <dbReference type="SAM" id="MobiDB-lite"/>
    </source>
</evidence>
<dbReference type="RefSeq" id="WP_306858741.1">
    <property type="nucleotide sequence ID" value="NZ_JAUSRB010000002.1"/>
</dbReference>
<evidence type="ECO:0000256" key="4">
    <source>
        <dbReference type="ARBA" id="ARBA00022989"/>
    </source>
</evidence>